<feature type="compositionally biased region" description="Polar residues" evidence="1">
    <location>
        <begin position="11"/>
        <end position="22"/>
    </location>
</feature>
<feature type="region of interest" description="Disordered" evidence="1">
    <location>
        <begin position="1"/>
        <end position="22"/>
    </location>
</feature>
<dbReference type="KEGG" id="tpol:Mal48_31360"/>
<keyword evidence="3" id="KW-1185">Reference proteome</keyword>
<dbReference type="AlphaFoldDB" id="A0A517QQF8"/>
<dbReference type="Proteomes" id="UP000315724">
    <property type="component" value="Chromosome"/>
</dbReference>
<gene>
    <name evidence="2" type="ORF">Mal48_31360</name>
</gene>
<reference evidence="2 3" key="1">
    <citation type="submission" date="2019-02" db="EMBL/GenBank/DDBJ databases">
        <title>Deep-cultivation of Planctomycetes and their phenomic and genomic characterization uncovers novel biology.</title>
        <authorList>
            <person name="Wiegand S."/>
            <person name="Jogler M."/>
            <person name="Boedeker C."/>
            <person name="Pinto D."/>
            <person name="Vollmers J."/>
            <person name="Rivas-Marin E."/>
            <person name="Kohn T."/>
            <person name="Peeters S.H."/>
            <person name="Heuer A."/>
            <person name="Rast P."/>
            <person name="Oberbeckmann S."/>
            <person name="Bunk B."/>
            <person name="Jeske O."/>
            <person name="Meyerdierks A."/>
            <person name="Storesund J.E."/>
            <person name="Kallscheuer N."/>
            <person name="Luecker S."/>
            <person name="Lage O.M."/>
            <person name="Pohl T."/>
            <person name="Merkel B.J."/>
            <person name="Hornburger P."/>
            <person name="Mueller R.-W."/>
            <person name="Bruemmer F."/>
            <person name="Labrenz M."/>
            <person name="Spormann A.M."/>
            <person name="Op den Camp H."/>
            <person name="Overmann J."/>
            <person name="Amann R."/>
            <person name="Jetten M.S.M."/>
            <person name="Mascher T."/>
            <person name="Medema M.H."/>
            <person name="Devos D.P."/>
            <person name="Kaster A.-K."/>
            <person name="Ovreas L."/>
            <person name="Rohde M."/>
            <person name="Galperin M.Y."/>
            <person name="Jogler C."/>
        </authorList>
    </citation>
    <scope>NUCLEOTIDE SEQUENCE [LARGE SCALE GENOMIC DNA]</scope>
    <source>
        <strain evidence="2 3">Mal48</strain>
    </source>
</reference>
<evidence type="ECO:0000313" key="2">
    <source>
        <dbReference type="EMBL" id="QDT33880.1"/>
    </source>
</evidence>
<organism evidence="2 3">
    <name type="scientific">Thalassoglobus polymorphus</name>
    <dbReference type="NCBI Taxonomy" id="2527994"/>
    <lineage>
        <taxon>Bacteria</taxon>
        <taxon>Pseudomonadati</taxon>
        <taxon>Planctomycetota</taxon>
        <taxon>Planctomycetia</taxon>
        <taxon>Planctomycetales</taxon>
        <taxon>Planctomycetaceae</taxon>
        <taxon>Thalassoglobus</taxon>
    </lineage>
</organism>
<evidence type="ECO:0000313" key="3">
    <source>
        <dbReference type="Proteomes" id="UP000315724"/>
    </source>
</evidence>
<accession>A0A517QQF8</accession>
<protein>
    <submittedName>
        <fullName evidence="2">Uncharacterized protein</fullName>
    </submittedName>
</protein>
<name>A0A517QQF8_9PLAN</name>
<evidence type="ECO:0000256" key="1">
    <source>
        <dbReference type="SAM" id="MobiDB-lite"/>
    </source>
</evidence>
<dbReference type="EMBL" id="CP036267">
    <property type="protein sequence ID" value="QDT33880.1"/>
    <property type="molecule type" value="Genomic_DNA"/>
</dbReference>
<sequence length="112" mass="13087">MAEAKAEVMTQKPTRIPESTANELPRELIELGKKIAALPEEHYRELEHSYSQIVDCVRRRRRILNLVQEALSQLRLDVKYLMFDLEITRQERDLLQAQIEDGGSDDFTSDWS</sequence>
<proteinExistence type="predicted"/>